<comment type="similarity">
    <text evidence="2">Belongs to the FMP52 family.</text>
</comment>
<sequence>MSSTQTDHVLPCLVAARVSSESQISSQVSSEITLTNNSLVSETSESILVVGATGLIGTRIIKNLTRIIQPHQTLYVFSRSKFFPENRPNVINRIMESSLWAQEIGTIPNLTTVYSALGARSASRFINGQLFDLPLTDEFIKVNYNLNLQVAIAAKSAGVSNFILISNYLVNYTLPNLFHRKTRIRSLVESDIINLQFKNVLVFRPGPLVGIRDKIGSLKNFSFWSIIEGLGIISSTPFFFFNIFSPGSTFSFASTVGKASAVALDLLPEKSGTNVEVYDIYRIIQAAGIYNKQLAVKIIEEVKNISENDNVEFEDFEKINILLFGESLVKRLSLGPSSELDAH</sequence>
<proteinExistence type="inferred from homology"/>
<dbReference type="OrthoDB" id="430436at2759"/>
<comment type="subcellular location">
    <subcellularLocation>
        <location evidence="1">Mitochondrion outer membrane</location>
        <topology evidence="1">Peripheral membrane protein</topology>
    </subcellularLocation>
</comment>
<reference evidence="4" key="2">
    <citation type="submission" date="2021-01" db="EMBL/GenBank/DDBJ databases">
        <authorList>
            <person name="Schikora-Tamarit M.A."/>
        </authorList>
    </citation>
    <scope>NUCLEOTIDE SEQUENCE</scope>
    <source>
        <strain evidence="4">CBS6341</strain>
    </source>
</reference>
<organism evidence="4 5">
    <name type="scientific">Wickerhamomyces mucosus</name>
    <dbReference type="NCBI Taxonomy" id="1378264"/>
    <lineage>
        <taxon>Eukaryota</taxon>
        <taxon>Fungi</taxon>
        <taxon>Dikarya</taxon>
        <taxon>Ascomycota</taxon>
        <taxon>Saccharomycotina</taxon>
        <taxon>Saccharomycetes</taxon>
        <taxon>Phaffomycetales</taxon>
        <taxon>Wickerhamomycetaceae</taxon>
        <taxon>Wickerhamomyces</taxon>
    </lineage>
</organism>
<keyword evidence="5" id="KW-1185">Reference proteome</keyword>
<dbReference type="GO" id="GO:0051170">
    <property type="term" value="P:import into nucleus"/>
    <property type="evidence" value="ECO:0007669"/>
    <property type="project" value="TreeGrafter"/>
</dbReference>
<dbReference type="PANTHER" id="PTHR14097">
    <property type="entry name" value="OXIDOREDUCTASE HTATIP2"/>
    <property type="match status" value="1"/>
</dbReference>
<evidence type="ECO:0000256" key="1">
    <source>
        <dbReference type="ARBA" id="ARBA00004450"/>
    </source>
</evidence>
<dbReference type="PANTHER" id="PTHR14097:SF7">
    <property type="entry name" value="OXIDOREDUCTASE HTATIP2"/>
    <property type="match status" value="1"/>
</dbReference>
<evidence type="ECO:0000256" key="3">
    <source>
        <dbReference type="ARBA" id="ARBA00022787"/>
    </source>
</evidence>
<dbReference type="AlphaFoldDB" id="A0A9P8PXZ5"/>
<evidence type="ECO:0000313" key="5">
    <source>
        <dbReference type="Proteomes" id="UP000769528"/>
    </source>
</evidence>
<gene>
    <name evidence="4" type="ORF">WICMUC_000817</name>
</gene>
<evidence type="ECO:0000256" key="2">
    <source>
        <dbReference type="ARBA" id="ARBA00006617"/>
    </source>
</evidence>
<dbReference type="InterPro" id="IPR036291">
    <property type="entry name" value="NAD(P)-bd_dom_sf"/>
</dbReference>
<dbReference type="EMBL" id="JAEUBF010000264">
    <property type="protein sequence ID" value="KAH3679677.1"/>
    <property type="molecule type" value="Genomic_DNA"/>
</dbReference>
<protein>
    <submittedName>
        <fullName evidence="4">Uncharacterized protein</fullName>
    </submittedName>
</protein>
<dbReference type="GO" id="GO:0005741">
    <property type="term" value="C:mitochondrial outer membrane"/>
    <property type="evidence" value="ECO:0007669"/>
    <property type="project" value="UniProtKB-SubCell"/>
</dbReference>
<keyword evidence="3" id="KW-1000">Mitochondrion outer membrane</keyword>
<keyword evidence="3" id="KW-0472">Membrane</keyword>
<reference evidence="4" key="1">
    <citation type="journal article" date="2021" name="Open Biol.">
        <title>Shared evolutionary footprints suggest mitochondrial oxidative damage underlies multiple complex I losses in fungi.</title>
        <authorList>
            <person name="Schikora-Tamarit M.A."/>
            <person name="Marcet-Houben M."/>
            <person name="Nosek J."/>
            <person name="Gabaldon T."/>
        </authorList>
    </citation>
    <scope>NUCLEOTIDE SEQUENCE</scope>
    <source>
        <strain evidence="4">CBS6341</strain>
    </source>
</reference>
<dbReference type="Gene3D" id="3.40.50.720">
    <property type="entry name" value="NAD(P)-binding Rossmann-like Domain"/>
    <property type="match status" value="1"/>
</dbReference>
<evidence type="ECO:0000313" key="4">
    <source>
        <dbReference type="EMBL" id="KAH3679677.1"/>
    </source>
</evidence>
<dbReference type="SUPFAM" id="SSF51735">
    <property type="entry name" value="NAD(P)-binding Rossmann-fold domains"/>
    <property type="match status" value="1"/>
</dbReference>
<comment type="caution">
    <text evidence="4">The sequence shown here is derived from an EMBL/GenBank/DDBJ whole genome shotgun (WGS) entry which is preliminary data.</text>
</comment>
<accession>A0A9P8PXZ5</accession>
<name>A0A9P8PXZ5_9ASCO</name>
<keyword evidence="3" id="KW-0496">Mitochondrion</keyword>
<dbReference type="Proteomes" id="UP000769528">
    <property type="component" value="Unassembled WGS sequence"/>
</dbReference>